<evidence type="ECO:0000256" key="2">
    <source>
        <dbReference type="ARBA" id="ARBA00022516"/>
    </source>
</evidence>
<gene>
    <name evidence="10 11" type="primary">plsY</name>
    <name evidence="11" type="ORF">HKX39_03740</name>
</gene>
<comment type="function">
    <text evidence="10">Catalyzes the transfer of an acyl group from acyl-phosphate (acyl-PO(4)) to glycerol-3-phosphate (G3P) to form lysophosphatidic acid (LPA). This enzyme utilizes acyl-phosphate as fatty acyl donor, but not acyl-CoA or acyl-ACP.</text>
</comment>
<evidence type="ECO:0000256" key="1">
    <source>
        <dbReference type="ARBA" id="ARBA00022475"/>
    </source>
</evidence>
<evidence type="ECO:0000256" key="7">
    <source>
        <dbReference type="ARBA" id="ARBA00023136"/>
    </source>
</evidence>
<comment type="subcellular location">
    <subcellularLocation>
        <location evidence="10">Cell membrane</location>
        <topology evidence="10">Multi-pass membrane protein</topology>
    </subcellularLocation>
</comment>
<dbReference type="EMBL" id="JABGBN010000002">
    <property type="protein sequence ID" value="NOL51286.1"/>
    <property type="molecule type" value="Genomic_DNA"/>
</dbReference>
<name>A0A849P2M6_9BURK</name>
<evidence type="ECO:0000256" key="6">
    <source>
        <dbReference type="ARBA" id="ARBA00023098"/>
    </source>
</evidence>
<keyword evidence="2 10" id="KW-0444">Lipid biosynthesis</keyword>
<comment type="similarity">
    <text evidence="10">Belongs to the PlsY family.</text>
</comment>
<evidence type="ECO:0000313" key="11">
    <source>
        <dbReference type="EMBL" id="NOL51286.1"/>
    </source>
</evidence>
<evidence type="ECO:0000256" key="3">
    <source>
        <dbReference type="ARBA" id="ARBA00022679"/>
    </source>
</evidence>
<evidence type="ECO:0000256" key="10">
    <source>
        <dbReference type="HAMAP-Rule" id="MF_01043"/>
    </source>
</evidence>
<feature type="transmembrane region" description="Helical" evidence="10">
    <location>
        <begin position="12"/>
        <end position="35"/>
    </location>
</feature>
<dbReference type="PANTHER" id="PTHR30309:SF0">
    <property type="entry name" value="GLYCEROL-3-PHOSPHATE ACYLTRANSFERASE-RELATED"/>
    <property type="match status" value="1"/>
</dbReference>
<feature type="transmembrane region" description="Helical" evidence="10">
    <location>
        <begin position="176"/>
        <end position="192"/>
    </location>
</feature>
<evidence type="ECO:0000256" key="9">
    <source>
        <dbReference type="ARBA" id="ARBA00023264"/>
    </source>
</evidence>
<dbReference type="HAMAP" id="MF_01043">
    <property type="entry name" value="PlsY"/>
    <property type="match status" value="1"/>
</dbReference>
<protein>
    <recommendedName>
        <fullName evidence="10">Glycerol-3-phosphate acyltransferase</fullName>
    </recommendedName>
    <alternativeName>
        <fullName evidence="10">Acyl-PO4 G3P acyltransferase</fullName>
    </alternativeName>
    <alternativeName>
        <fullName evidence="10">Acyl-phosphate--glycerol-3-phosphate acyltransferase</fullName>
    </alternativeName>
    <alternativeName>
        <fullName evidence="10">G3P acyltransferase</fullName>
        <shortName evidence="10">GPAT</shortName>
        <ecNumber evidence="10">2.3.1.275</ecNumber>
    </alternativeName>
    <alternativeName>
        <fullName evidence="10">Lysophosphatidic acid synthase</fullName>
        <shortName evidence="10">LPA synthase</shortName>
    </alternativeName>
</protein>
<proteinExistence type="inferred from homology"/>
<dbReference type="NCBIfam" id="TIGR00023">
    <property type="entry name" value="glycerol-3-phosphate 1-O-acyltransferase PlsY"/>
    <property type="match status" value="1"/>
</dbReference>
<feature type="transmembrane region" description="Helical" evidence="10">
    <location>
        <begin position="95"/>
        <end position="114"/>
    </location>
</feature>
<keyword evidence="12" id="KW-1185">Reference proteome</keyword>
<evidence type="ECO:0000256" key="4">
    <source>
        <dbReference type="ARBA" id="ARBA00022692"/>
    </source>
</evidence>
<keyword evidence="6 10" id="KW-0443">Lipid metabolism</keyword>
<keyword evidence="1 10" id="KW-1003">Cell membrane</keyword>
<comment type="caution">
    <text evidence="11">The sequence shown here is derived from an EMBL/GenBank/DDBJ whole genome shotgun (WGS) entry which is preliminary data.</text>
</comment>
<feature type="transmembrane region" description="Helical" evidence="10">
    <location>
        <begin position="151"/>
        <end position="170"/>
    </location>
</feature>
<sequence>MNAFINLSTITLILYSAFATVLAYLMGSIPFAIIVSKLFGLQDPRQFGSGNPGATNVLRSGNKKAAALTLIGDAFKGWLAVFIAQQLFTHYSTTIAIVAIAVFLGHIYSLFLHFKGGKGVATAIGVLLALSPLLALSLIIIWVLMAVLFRYSSLAAIVAAAAAPLLYLQLYSYHLNNAYLATIAFISIVLIYKHKTNIQKLLTGQESKIGAKKK</sequence>
<keyword evidence="5 10" id="KW-1133">Transmembrane helix</keyword>
<dbReference type="GO" id="GO:0043772">
    <property type="term" value="F:acyl-phosphate glycerol-3-phosphate acyltransferase activity"/>
    <property type="evidence" value="ECO:0007669"/>
    <property type="project" value="UniProtKB-UniRule"/>
</dbReference>
<feature type="transmembrane region" description="Helical" evidence="10">
    <location>
        <begin position="120"/>
        <end position="144"/>
    </location>
</feature>
<evidence type="ECO:0000256" key="8">
    <source>
        <dbReference type="ARBA" id="ARBA00023209"/>
    </source>
</evidence>
<comment type="catalytic activity">
    <reaction evidence="10">
        <text>an acyl phosphate + sn-glycerol 3-phosphate = a 1-acyl-sn-glycero-3-phosphate + phosphate</text>
        <dbReference type="Rhea" id="RHEA:34075"/>
        <dbReference type="ChEBI" id="CHEBI:43474"/>
        <dbReference type="ChEBI" id="CHEBI:57597"/>
        <dbReference type="ChEBI" id="CHEBI:57970"/>
        <dbReference type="ChEBI" id="CHEBI:59918"/>
        <dbReference type="EC" id="2.3.1.275"/>
    </reaction>
</comment>
<dbReference type="GO" id="GO:0008654">
    <property type="term" value="P:phospholipid biosynthetic process"/>
    <property type="evidence" value="ECO:0007669"/>
    <property type="project" value="UniProtKB-UniRule"/>
</dbReference>
<reference evidence="11 12" key="1">
    <citation type="submission" date="2020-05" db="EMBL/GenBank/DDBJ databases">
        <authorList>
            <person name="Niu N."/>
        </authorList>
    </citation>
    <scope>NUCLEOTIDE SEQUENCE [LARGE SCALE GENOMIC DNA]</scope>
    <source>
        <strain evidence="11 12">3340-03</strain>
    </source>
</reference>
<keyword evidence="4 10" id="KW-0812">Transmembrane</keyword>
<comment type="pathway">
    <text evidence="10">Lipid metabolism; phospholipid metabolism.</text>
</comment>
<keyword evidence="3 10" id="KW-0808">Transferase</keyword>
<evidence type="ECO:0000313" key="12">
    <source>
        <dbReference type="Proteomes" id="UP000537862"/>
    </source>
</evidence>
<organism evidence="11 12">
    <name type="scientific">Pelistega suis</name>
    <dbReference type="NCBI Taxonomy" id="1631957"/>
    <lineage>
        <taxon>Bacteria</taxon>
        <taxon>Pseudomonadati</taxon>
        <taxon>Pseudomonadota</taxon>
        <taxon>Betaproteobacteria</taxon>
        <taxon>Burkholderiales</taxon>
        <taxon>Alcaligenaceae</taxon>
        <taxon>Pelistega</taxon>
    </lineage>
</organism>
<keyword evidence="9 10" id="KW-1208">Phospholipid metabolism</keyword>
<dbReference type="PANTHER" id="PTHR30309">
    <property type="entry name" value="INNER MEMBRANE PROTEIN YGIH"/>
    <property type="match status" value="1"/>
</dbReference>
<comment type="subunit">
    <text evidence="10">Probably interacts with PlsX.</text>
</comment>
<dbReference type="UniPathway" id="UPA00085"/>
<keyword evidence="7 10" id="KW-0472">Membrane</keyword>
<keyword evidence="8 10" id="KW-0594">Phospholipid biosynthesis</keyword>
<dbReference type="SMART" id="SM01207">
    <property type="entry name" value="G3P_acyltransf"/>
    <property type="match status" value="1"/>
</dbReference>
<dbReference type="InterPro" id="IPR003811">
    <property type="entry name" value="G3P_acylTferase_PlsY"/>
</dbReference>
<dbReference type="Pfam" id="PF02660">
    <property type="entry name" value="G3P_acyltransf"/>
    <property type="match status" value="1"/>
</dbReference>
<dbReference type="AlphaFoldDB" id="A0A849P2M6"/>
<dbReference type="EC" id="2.3.1.275" evidence="10"/>
<accession>A0A849P2M6</accession>
<keyword evidence="11" id="KW-0012">Acyltransferase</keyword>
<dbReference type="Proteomes" id="UP000537862">
    <property type="component" value="Unassembled WGS sequence"/>
</dbReference>
<evidence type="ECO:0000256" key="5">
    <source>
        <dbReference type="ARBA" id="ARBA00022989"/>
    </source>
</evidence>
<dbReference type="GO" id="GO:0005886">
    <property type="term" value="C:plasma membrane"/>
    <property type="evidence" value="ECO:0007669"/>
    <property type="project" value="UniProtKB-SubCell"/>
</dbReference>
<dbReference type="RefSeq" id="WP_171680270.1">
    <property type="nucleotide sequence ID" value="NZ_JABGBN010000002.1"/>
</dbReference>